<feature type="domain" description="Aminoglycoside phosphotransferase" evidence="1">
    <location>
        <begin position="1"/>
        <end position="125"/>
    </location>
</feature>
<gene>
    <name evidence="2" type="ORF">LTR09_003783</name>
</gene>
<dbReference type="Proteomes" id="UP001271007">
    <property type="component" value="Unassembled WGS sequence"/>
</dbReference>
<proteinExistence type="predicted"/>
<evidence type="ECO:0000259" key="1">
    <source>
        <dbReference type="Pfam" id="PF01636"/>
    </source>
</evidence>
<keyword evidence="3" id="KW-1185">Reference proteome</keyword>
<dbReference type="InterPro" id="IPR011009">
    <property type="entry name" value="Kinase-like_dom_sf"/>
</dbReference>
<dbReference type="SUPFAM" id="SSF56112">
    <property type="entry name" value="Protein kinase-like (PK-like)"/>
    <property type="match status" value="1"/>
</dbReference>
<protein>
    <recommendedName>
        <fullName evidence="1">Aminoglycoside phosphotransferase domain-containing protein</fullName>
    </recommendedName>
</protein>
<organism evidence="2 3">
    <name type="scientific">Extremus antarcticus</name>
    <dbReference type="NCBI Taxonomy" id="702011"/>
    <lineage>
        <taxon>Eukaryota</taxon>
        <taxon>Fungi</taxon>
        <taxon>Dikarya</taxon>
        <taxon>Ascomycota</taxon>
        <taxon>Pezizomycotina</taxon>
        <taxon>Dothideomycetes</taxon>
        <taxon>Dothideomycetidae</taxon>
        <taxon>Mycosphaerellales</taxon>
        <taxon>Extremaceae</taxon>
        <taxon>Extremus</taxon>
    </lineage>
</organism>
<dbReference type="EMBL" id="JAWDJX010000009">
    <property type="protein sequence ID" value="KAK3055230.1"/>
    <property type="molecule type" value="Genomic_DNA"/>
</dbReference>
<evidence type="ECO:0000313" key="3">
    <source>
        <dbReference type="Proteomes" id="UP001271007"/>
    </source>
</evidence>
<reference evidence="2" key="1">
    <citation type="submission" date="2023-04" db="EMBL/GenBank/DDBJ databases">
        <title>Black Yeasts Isolated from many extreme environments.</title>
        <authorList>
            <person name="Coleine C."/>
            <person name="Stajich J.E."/>
            <person name="Selbmann L."/>
        </authorList>
    </citation>
    <scope>NUCLEOTIDE SEQUENCE</scope>
    <source>
        <strain evidence="2">CCFEE 5312</strain>
    </source>
</reference>
<dbReference type="Gene3D" id="3.90.1200.10">
    <property type="match status" value="1"/>
</dbReference>
<comment type="caution">
    <text evidence="2">The sequence shown here is derived from an EMBL/GenBank/DDBJ whole genome shotgun (WGS) entry which is preliminary data.</text>
</comment>
<dbReference type="Pfam" id="PF01636">
    <property type="entry name" value="APH"/>
    <property type="match status" value="1"/>
</dbReference>
<accession>A0AAJ0DJC7</accession>
<dbReference type="AlphaFoldDB" id="A0AAJ0DJC7"/>
<sequence length="174" mass="20208">MEYIRGRRRESMHDLAFIKTIAGVVNHMHTFTRDLPGLVNGGIYCGPLWPEDDRTPLLTKEGFEHRMNAGLTESFGKFAVATTPLVFTHCDISARNLLFDDYSIWLLDWEFAGYFPRSAEIATLRLDVGKECANLDFYRDLEYAILEEKPLAPQESEQLECWREFVLNHVRAYR</sequence>
<name>A0AAJ0DJC7_9PEZI</name>
<dbReference type="InterPro" id="IPR002575">
    <property type="entry name" value="Aminoglycoside_PTrfase"/>
</dbReference>
<evidence type="ECO:0000313" key="2">
    <source>
        <dbReference type="EMBL" id="KAK3055230.1"/>
    </source>
</evidence>